<evidence type="ECO:0000313" key="2">
    <source>
        <dbReference type="EMBL" id="SHI78626.1"/>
    </source>
</evidence>
<dbReference type="PANTHER" id="PTHR34985:SF1">
    <property type="entry name" value="SLR0554 PROTEIN"/>
    <property type="match status" value="1"/>
</dbReference>
<evidence type="ECO:0000259" key="1">
    <source>
        <dbReference type="Pfam" id="PF05272"/>
    </source>
</evidence>
<evidence type="ECO:0000313" key="3">
    <source>
        <dbReference type="Proteomes" id="UP000191240"/>
    </source>
</evidence>
<sequence>MEGLKFRVATAASRTQKVWKNISMSWKDIINKIENPIRTNETVAEYRAMSKADRDIKKDVGGFVGGYLKDGIRKKGHLEARQLVCLDADNIPSGVDFPGIVKEKMKLMGTYALYSTHSHTPGKPRFRLVIPLMREVTAEEYEPLARFIANDIGIDMFDPTTYQDIRLMYWPSVSSDGEYISDHAEPLKADGSGLHLYSPDVRFTCNPNWQDATTWPTASTEAAAHKKVAKKLGDPREKPGLIGLFCQAYTVEEAMETFLPEVYTRVDGCENRWTFAGGSTTGGVIVYDEGLHVYSHHATDPISGQDVNAFDLVRLNLFGIKDEDTEPTVPVNKRPSYVAMTDLCQKDKRVQALRNKEIADQMRDDLLEEGEELDLDWMSKLERMKNTGKIVSNAKNLLLIMANDPRLKDRIGLELFASRIAVLGDLPWRRHTKEGAADIWTDADDSQLRNFISTSYEGLTGKQVIDDAFTEVTQKNAFHPVRDWLESLAWDGVPRVRRLLIDYLGADDTAYTEEITEKFFKAAVARVYRPGTKFDFCLTISGPQGIGKSTLLALMGGRWFNDTVTSIHGKDAMEQLQGYWLVELGEMQAATKAENNELKAFISRQNDKYRAPYGRRTEEHPRQCVFAATTNERIFLKDRTGGRRFWIVMCSGNGQKNITEFTKEEAAQCWAEVLELYRKDKKLLPSKEVLDTAKELQEAHTEGAEKLGLIQNYLDTDLPDGWDNMPLNERQAWLEGDHSINGPGINRRERVCAMEIWCECFGNLPKNLKNIDAREINNMMQLLPEWKPHESKGGLLRFKLYGRQRAYIRKSTDETQNSVNKGVNNYELSVNNSETVDIEDLM</sequence>
<accession>A0A1M6DZH1</accession>
<dbReference type="PANTHER" id="PTHR34985">
    <property type="entry name" value="SLR0554 PROTEIN"/>
    <property type="match status" value="1"/>
</dbReference>
<proteinExistence type="predicted"/>
<gene>
    <name evidence="2" type="ORF">SAMN02745671_01676</name>
</gene>
<dbReference type="Pfam" id="PF05272">
    <property type="entry name" value="VapE-like_dom"/>
    <property type="match status" value="1"/>
</dbReference>
<name>A0A1M6DZH1_9FIRM</name>
<organism evidence="2 3">
    <name type="scientific">Anaerovibrio lipolyticus DSM 3074</name>
    <dbReference type="NCBI Taxonomy" id="1120997"/>
    <lineage>
        <taxon>Bacteria</taxon>
        <taxon>Bacillati</taxon>
        <taxon>Bacillota</taxon>
        <taxon>Negativicutes</taxon>
        <taxon>Selenomonadales</taxon>
        <taxon>Selenomonadaceae</taxon>
        <taxon>Anaerovibrio</taxon>
    </lineage>
</organism>
<dbReference type="InterPro" id="IPR027417">
    <property type="entry name" value="P-loop_NTPase"/>
</dbReference>
<feature type="domain" description="Virulence-associated protein E-like" evidence="1">
    <location>
        <begin position="485"/>
        <end position="701"/>
    </location>
</feature>
<reference evidence="2 3" key="1">
    <citation type="submission" date="2016-11" db="EMBL/GenBank/DDBJ databases">
        <authorList>
            <person name="Jaros S."/>
            <person name="Januszkiewicz K."/>
            <person name="Wedrychowicz H."/>
        </authorList>
    </citation>
    <scope>NUCLEOTIDE SEQUENCE [LARGE SCALE GENOMIC DNA]</scope>
    <source>
        <strain evidence="2 3">DSM 3074</strain>
    </source>
</reference>
<protein>
    <submittedName>
        <fullName evidence="2">Virulence-associated protein E</fullName>
    </submittedName>
</protein>
<dbReference type="InterPro" id="IPR007936">
    <property type="entry name" value="VapE-like_dom"/>
</dbReference>
<dbReference type="Proteomes" id="UP000191240">
    <property type="component" value="Unassembled WGS sequence"/>
</dbReference>
<dbReference type="EMBL" id="FQYW01000013">
    <property type="protein sequence ID" value="SHI78626.1"/>
    <property type="molecule type" value="Genomic_DNA"/>
</dbReference>
<dbReference type="SUPFAM" id="SSF52540">
    <property type="entry name" value="P-loop containing nucleoside triphosphate hydrolases"/>
    <property type="match status" value="1"/>
</dbReference>
<dbReference type="AlphaFoldDB" id="A0A1M6DZH1"/>